<dbReference type="Proteomes" id="UP000198638">
    <property type="component" value="Unassembled WGS sequence"/>
</dbReference>
<reference evidence="3" key="1">
    <citation type="submission" date="2016-10" db="EMBL/GenBank/DDBJ databases">
        <authorList>
            <person name="Varghese N."/>
            <person name="Submissions S."/>
        </authorList>
    </citation>
    <scope>NUCLEOTIDE SEQUENCE [LARGE SCALE GENOMIC DNA]</scope>
    <source>
        <strain evidence="3">LMG 24000</strain>
    </source>
</reference>
<dbReference type="OrthoDB" id="5472305at2"/>
<protein>
    <recommendedName>
        <fullName evidence="4">DUF3096 domain-containing protein</fullName>
    </recommendedName>
</protein>
<evidence type="ECO:0000256" key="1">
    <source>
        <dbReference type="SAM" id="Phobius"/>
    </source>
</evidence>
<keyword evidence="1" id="KW-0472">Membrane</keyword>
<dbReference type="RefSeq" id="WP_090531495.1">
    <property type="nucleotide sequence ID" value="NZ_FNRQ01000002.1"/>
</dbReference>
<keyword evidence="1" id="KW-0812">Transmembrane</keyword>
<organism evidence="2 3">
    <name type="scientific">Paraburkholderia sartisoli</name>
    <dbReference type="NCBI Taxonomy" id="83784"/>
    <lineage>
        <taxon>Bacteria</taxon>
        <taxon>Pseudomonadati</taxon>
        <taxon>Pseudomonadota</taxon>
        <taxon>Betaproteobacteria</taxon>
        <taxon>Burkholderiales</taxon>
        <taxon>Burkholderiaceae</taxon>
        <taxon>Paraburkholderia</taxon>
    </lineage>
</organism>
<evidence type="ECO:0000313" key="3">
    <source>
        <dbReference type="Proteomes" id="UP000198638"/>
    </source>
</evidence>
<accession>A0A1H4C504</accession>
<evidence type="ECO:0008006" key="4">
    <source>
        <dbReference type="Google" id="ProtNLM"/>
    </source>
</evidence>
<dbReference type="AlphaFoldDB" id="A0A1H4C504"/>
<keyword evidence="1" id="KW-1133">Transmembrane helix</keyword>
<gene>
    <name evidence="2" type="ORF">SAMN05192564_102116</name>
</gene>
<dbReference type="Pfam" id="PF11295">
    <property type="entry name" value="DUF3096"/>
    <property type="match status" value="1"/>
</dbReference>
<proteinExistence type="predicted"/>
<evidence type="ECO:0000313" key="2">
    <source>
        <dbReference type="EMBL" id="SEA55417.1"/>
    </source>
</evidence>
<dbReference type="EMBL" id="FNRQ01000002">
    <property type="protein sequence ID" value="SEA55417.1"/>
    <property type="molecule type" value="Genomic_DNA"/>
</dbReference>
<feature type="transmembrane region" description="Helical" evidence="1">
    <location>
        <begin position="29"/>
        <end position="47"/>
    </location>
</feature>
<sequence length="50" mass="5326">MNVTLSLGPLVSLIAGILILVMPRLLNYIVALYLIIIGIIGLFGMGGTHF</sequence>
<name>A0A1H4C504_9BURK</name>
<feature type="transmembrane region" description="Helical" evidence="1">
    <location>
        <begin position="6"/>
        <end position="22"/>
    </location>
</feature>
<dbReference type="InterPro" id="IPR021446">
    <property type="entry name" value="DUF3096"/>
</dbReference>
<keyword evidence="3" id="KW-1185">Reference proteome</keyword>